<dbReference type="SUPFAM" id="SSF55874">
    <property type="entry name" value="ATPase domain of HSP90 chaperone/DNA topoisomerase II/histidine kinase"/>
    <property type="match status" value="1"/>
</dbReference>
<dbReference type="InterPro" id="IPR036890">
    <property type="entry name" value="HATPase_C_sf"/>
</dbReference>
<feature type="domain" description="HAMP" evidence="14">
    <location>
        <begin position="273"/>
        <end position="325"/>
    </location>
</feature>
<evidence type="ECO:0000256" key="3">
    <source>
        <dbReference type="ARBA" id="ARBA00012438"/>
    </source>
</evidence>
<evidence type="ECO:0000256" key="5">
    <source>
        <dbReference type="ARBA" id="ARBA00022679"/>
    </source>
</evidence>
<evidence type="ECO:0000256" key="9">
    <source>
        <dbReference type="ARBA" id="ARBA00023012"/>
    </source>
</evidence>
<gene>
    <name evidence="15" type="ORF">AKSOIL_0130</name>
</gene>
<keyword evidence="7 15" id="KW-0418">Kinase</keyword>
<keyword evidence="5" id="KW-0808">Transferase</keyword>
<dbReference type="InterPro" id="IPR036097">
    <property type="entry name" value="HisK_dim/P_sf"/>
</dbReference>
<accession>C0IN89</accession>
<organism evidence="15">
    <name type="scientific">uncultured bacterium BLR8</name>
    <dbReference type="NCBI Taxonomy" id="506524"/>
    <lineage>
        <taxon>Bacteria</taxon>
        <taxon>environmental samples</taxon>
    </lineage>
</organism>
<dbReference type="SUPFAM" id="SSF47384">
    <property type="entry name" value="Homodimeric domain of signal transducing histidine kinase"/>
    <property type="match status" value="1"/>
</dbReference>
<dbReference type="InterPro" id="IPR003661">
    <property type="entry name" value="HisK_dim/P_dom"/>
</dbReference>
<dbReference type="InterPro" id="IPR005467">
    <property type="entry name" value="His_kinase_dom"/>
</dbReference>
<dbReference type="EMBL" id="EU408349">
    <property type="protein sequence ID" value="ACN58775.1"/>
    <property type="molecule type" value="Genomic_DNA"/>
</dbReference>
<comment type="catalytic activity">
    <reaction evidence="1">
        <text>ATP + protein L-histidine = ADP + protein N-phospho-L-histidine.</text>
        <dbReference type="EC" id="2.7.13.3"/>
    </reaction>
</comment>
<dbReference type="Pfam" id="PF00672">
    <property type="entry name" value="HAMP"/>
    <property type="match status" value="1"/>
</dbReference>
<evidence type="ECO:0000256" key="8">
    <source>
        <dbReference type="ARBA" id="ARBA00022989"/>
    </source>
</evidence>
<evidence type="ECO:0000259" key="14">
    <source>
        <dbReference type="PROSITE" id="PS50885"/>
    </source>
</evidence>
<evidence type="ECO:0000259" key="13">
    <source>
        <dbReference type="PROSITE" id="PS50109"/>
    </source>
</evidence>
<dbReference type="PRINTS" id="PR00344">
    <property type="entry name" value="BCTRLSENSOR"/>
</dbReference>
<feature type="transmembrane region" description="Helical" evidence="12">
    <location>
        <begin position="253"/>
        <end position="276"/>
    </location>
</feature>
<evidence type="ECO:0000256" key="7">
    <source>
        <dbReference type="ARBA" id="ARBA00022777"/>
    </source>
</evidence>
<dbReference type="InterPro" id="IPR004358">
    <property type="entry name" value="Sig_transdc_His_kin-like_C"/>
</dbReference>
<evidence type="ECO:0000256" key="10">
    <source>
        <dbReference type="ARBA" id="ARBA00023136"/>
    </source>
</evidence>
<evidence type="ECO:0000256" key="11">
    <source>
        <dbReference type="SAM" id="MobiDB-lite"/>
    </source>
</evidence>
<evidence type="ECO:0000313" key="15">
    <source>
        <dbReference type="EMBL" id="ACN58775.1"/>
    </source>
</evidence>
<dbReference type="GO" id="GO:0000155">
    <property type="term" value="F:phosphorelay sensor kinase activity"/>
    <property type="evidence" value="ECO:0007669"/>
    <property type="project" value="InterPro"/>
</dbReference>
<dbReference type="PROSITE" id="PS50109">
    <property type="entry name" value="HIS_KIN"/>
    <property type="match status" value="1"/>
</dbReference>
<comment type="subcellular location">
    <subcellularLocation>
        <location evidence="2">Membrane</location>
    </subcellularLocation>
</comment>
<evidence type="ECO:0000256" key="2">
    <source>
        <dbReference type="ARBA" id="ARBA00004370"/>
    </source>
</evidence>
<keyword evidence="6 12" id="KW-0812">Transmembrane</keyword>
<dbReference type="PANTHER" id="PTHR45436:SF5">
    <property type="entry name" value="SENSOR HISTIDINE KINASE TRCS"/>
    <property type="match status" value="1"/>
</dbReference>
<proteinExistence type="predicted"/>
<feature type="region of interest" description="Disordered" evidence="11">
    <location>
        <begin position="125"/>
        <end position="163"/>
    </location>
</feature>
<evidence type="ECO:0000256" key="4">
    <source>
        <dbReference type="ARBA" id="ARBA00022553"/>
    </source>
</evidence>
<dbReference type="PANTHER" id="PTHR45436">
    <property type="entry name" value="SENSOR HISTIDINE KINASE YKOH"/>
    <property type="match status" value="1"/>
</dbReference>
<dbReference type="AlphaFoldDB" id="C0IN89"/>
<dbReference type="SMART" id="SM00388">
    <property type="entry name" value="HisKA"/>
    <property type="match status" value="1"/>
</dbReference>
<reference evidence="15" key="1">
    <citation type="journal article" date="2009" name="ISME J.">
        <title>Functional metagenomics reveals diverse beta-lactamases in a remote Alaskan soil.</title>
        <authorList>
            <person name="Allen H.K."/>
            <person name="Moe L.A."/>
            <person name="Rodbumrer J."/>
            <person name="Gaarder A."/>
            <person name="Handelsman J."/>
        </authorList>
    </citation>
    <scope>NUCLEOTIDE SEQUENCE</scope>
</reference>
<dbReference type="InterPro" id="IPR003594">
    <property type="entry name" value="HATPase_dom"/>
</dbReference>
<keyword evidence="4" id="KW-0597">Phosphoprotein</keyword>
<dbReference type="CDD" id="cd00082">
    <property type="entry name" value="HisKA"/>
    <property type="match status" value="1"/>
</dbReference>
<keyword evidence="8 12" id="KW-1133">Transmembrane helix</keyword>
<dbReference type="CDD" id="cd06225">
    <property type="entry name" value="HAMP"/>
    <property type="match status" value="1"/>
</dbReference>
<dbReference type="Gene3D" id="3.30.565.10">
    <property type="entry name" value="Histidine kinase-like ATPase, C-terminal domain"/>
    <property type="match status" value="1"/>
</dbReference>
<dbReference type="SMART" id="SM00387">
    <property type="entry name" value="HATPase_c"/>
    <property type="match status" value="1"/>
</dbReference>
<dbReference type="SUPFAM" id="SSF158472">
    <property type="entry name" value="HAMP domain-like"/>
    <property type="match status" value="1"/>
</dbReference>
<evidence type="ECO:0000256" key="6">
    <source>
        <dbReference type="ARBA" id="ARBA00022692"/>
    </source>
</evidence>
<keyword evidence="10 12" id="KW-0472">Membrane</keyword>
<feature type="domain" description="Histidine kinase" evidence="13">
    <location>
        <begin position="333"/>
        <end position="547"/>
    </location>
</feature>
<sequence>MSFSLNDMSSKPISLAAPPQADRLFADLPVGRWRRRLDTLRVKLFLAIFGANFVLVMAAYLIYSWSFDKGLTDYLNQAEEARLTPMVTRLAEGYRQHGSWEWIRQDRERWFAMLRETIGIGQVPRRRDDGRVLPSPQTSPQTSSQTSPQASSQTPGPLPRQSNDDVVLGGALARIAAPDIRSMPPLTMDWRMLLFDPSQRILIGSPGRSSDSQIKMKPIMVGDMIVGYLGYIPRLEMVESIETVASKQQSRRFGAIAIGMIAAVLLNAALISYLLARRLRALGDGAAALARGDYATRIPARGNDELAQLAGDFNHLAHALEAARRARQQWIADIAHELRTPLATLRAEVEALVDGVRPLSQKSLASLAQEVGHLTRLVDDLRMLSLSDLGALTYYKEPVHLAEIVEDSITAARGAIEEKGLDVQLALQSDVQVLADGERLQQVFANLLQNTLRYSDAPARLEVRLRSADGVARLTWDDTSPGVPAADLARLTERLFRVDGSRARASGGSGLGLAIVKAIVDAHGGHLEPSVSPIGGLRWTLTLPLLPARA</sequence>
<dbReference type="PROSITE" id="PS50885">
    <property type="entry name" value="HAMP"/>
    <property type="match status" value="1"/>
</dbReference>
<dbReference type="GO" id="GO:0005886">
    <property type="term" value="C:plasma membrane"/>
    <property type="evidence" value="ECO:0007669"/>
    <property type="project" value="TreeGrafter"/>
</dbReference>
<feature type="compositionally biased region" description="Low complexity" evidence="11">
    <location>
        <begin position="134"/>
        <end position="155"/>
    </location>
</feature>
<dbReference type="EC" id="2.7.13.3" evidence="3"/>
<dbReference type="Gene3D" id="1.10.287.130">
    <property type="match status" value="1"/>
</dbReference>
<evidence type="ECO:0000256" key="12">
    <source>
        <dbReference type="SAM" id="Phobius"/>
    </source>
</evidence>
<dbReference type="InterPro" id="IPR003660">
    <property type="entry name" value="HAMP_dom"/>
</dbReference>
<dbReference type="Pfam" id="PF00512">
    <property type="entry name" value="HisKA"/>
    <property type="match status" value="1"/>
</dbReference>
<feature type="transmembrane region" description="Helical" evidence="12">
    <location>
        <begin position="44"/>
        <end position="63"/>
    </location>
</feature>
<dbReference type="Pfam" id="PF02518">
    <property type="entry name" value="HATPase_c"/>
    <property type="match status" value="1"/>
</dbReference>
<keyword evidence="9" id="KW-0902">Two-component regulatory system</keyword>
<name>C0IN89_9BACT</name>
<dbReference type="InterPro" id="IPR050428">
    <property type="entry name" value="TCS_sensor_his_kinase"/>
</dbReference>
<evidence type="ECO:0000256" key="1">
    <source>
        <dbReference type="ARBA" id="ARBA00000085"/>
    </source>
</evidence>
<protein>
    <recommendedName>
        <fullName evidence="3">histidine kinase</fullName>
        <ecNumber evidence="3">2.7.13.3</ecNumber>
    </recommendedName>
</protein>
<dbReference type="SMART" id="SM00304">
    <property type="entry name" value="HAMP"/>
    <property type="match status" value="1"/>
</dbReference>
<dbReference type="Gene3D" id="6.10.340.10">
    <property type="match status" value="1"/>
</dbReference>